<dbReference type="AlphaFoldDB" id="A0A3A4KDV3"/>
<keyword evidence="2" id="KW-1185">Reference proteome</keyword>
<dbReference type="SUPFAM" id="SSF50939">
    <property type="entry name" value="Sialidases"/>
    <property type="match status" value="1"/>
</dbReference>
<protein>
    <submittedName>
        <fullName evidence="1">DUF4185 domain-containing protein</fullName>
    </submittedName>
</protein>
<comment type="caution">
    <text evidence="1">The sequence shown here is derived from an EMBL/GenBank/DDBJ whole genome shotgun (WGS) entry which is preliminary data.</text>
</comment>
<reference evidence="1 2" key="1">
    <citation type="submission" date="2018-09" db="EMBL/GenBank/DDBJ databases">
        <title>YIM PH21274 draft genome.</title>
        <authorList>
            <person name="Miao C."/>
        </authorList>
    </citation>
    <scope>NUCLEOTIDE SEQUENCE [LARGE SCALE GENOMIC DNA]</scope>
    <source>
        <strain evidence="1 2">YIM PH 21724</strain>
    </source>
</reference>
<organism evidence="1 2">
    <name type="scientific">Nocardia panacis</name>
    <dbReference type="NCBI Taxonomy" id="2340916"/>
    <lineage>
        <taxon>Bacteria</taxon>
        <taxon>Bacillati</taxon>
        <taxon>Actinomycetota</taxon>
        <taxon>Actinomycetes</taxon>
        <taxon>Mycobacteriales</taxon>
        <taxon>Nocardiaceae</taxon>
        <taxon>Nocardia</taxon>
    </lineage>
</organism>
<proteinExistence type="predicted"/>
<accession>A0A3A4KDV3</accession>
<name>A0A3A4KDV3_9NOCA</name>
<dbReference type="EMBL" id="QZFU01000036">
    <property type="protein sequence ID" value="RJO70649.1"/>
    <property type="molecule type" value="Genomic_DNA"/>
</dbReference>
<evidence type="ECO:0000313" key="1">
    <source>
        <dbReference type="EMBL" id="RJO70649.1"/>
    </source>
</evidence>
<dbReference type="InterPro" id="IPR006311">
    <property type="entry name" value="TAT_signal"/>
</dbReference>
<dbReference type="PROSITE" id="PS51318">
    <property type="entry name" value="TAT"/>
    <property type="match status" value="1"/>
</dbReference>
<dbReference type="Proteomes" id="UP000266677">
    <property type="component" value="Unassembled WGS sequence"/>
</dbReference>
<dbReference type="CDD" id="cd15482">
    <property type="entry name" value="Sialidase_non-viral"/>
    <property type="match status" value="1"/>
</dbReference>
<sequence>MAMSPIGRRRFVFGLTGVIGTLSAGSGQARARSPLSPADLGAGEIASNGSAFERAQPSTFFGTASVACAAAIDSDSAGDLWPTCWADDDNLYTANGDGRGFGDGNSDDIVVNRITGDPKSGITGVRLTAADQVGAIWGDPGKYNRKPTGIVCVNGRLYLAIQDLRSGNADTAFNDAPNAAVSWSDDHGSTWHTTQQPMFTGGVFTTVFFLDFGRDSGDAATALGPDAARYVYAYGLDENWRGSLTATVADPVDLFLARAPSDAVEHRDKWEFYTGVSGEAPQWTRIIEERRPVLRDTRRQYPTLRNSDQHPHNLSVLSQGGVVYNKPLKRYLYTSWTEYTFEFYEAPAPWGPWRLFLTKDFGGYPWFGRGPGLPGPKNGGYGTTIPSKFISADGRSMWVQSNWWVGNSGGRTDYTFNLRELTVRPFVAQAPANQPDRRRNLAYIGESVTPIEKSAHFGHSEYLCDGDFTKSEDSFDQENKNLDFWGFTWAAPYLLNTVIYTTGEIFDNGGWFAAGLRIQIRQNFRWIDVPNSEVEPRYPYGPAAGPFRTYTFTFATISGDGVRIIGKPGGRAYFTSIAELEVYYR</sequence>
<evidence type="ECO:0000313" key="2">
    <source>
        <dbReference type="Proteomes" id="UP000266677"/>
    </source>
</evidence>
<dbReference type="InterPro" id="IPR036278">
    <property type="entry name" value="Sialidase_sf"/>
</dbReference>
<gene>
    <name evidence="1" type="ORF">D5S18_25885</name>
</gene>